<gene>
    <name evidence="6" type="ORF">Sango_1246300</name>
</gene>
<organism evidence="6 7">
    <name type="scientific">Sesamum angolense</name>
    <dbReference type="NCBI Taxonomy" id="2727404"/>
    <lineage>
        <taxon>Eukaryota</taxon>
        <taxon>Viridiplantae</taxon>
        <taxon>Streptophyta</taxon>
        <taxon>Embryophyta</taxon>
        <taxon>Tracheophyta</taxon>
        <taxon>Spermatophyta</taxon>
        <taxon>Magnoliopsida</taxon>
        <taxon>eudicotyledons</taxon>
        <taxon>Gunneridae</taxon>
        <taxon>Pentapetalae</taxon>
        <taxon>asterids</taxon>
        <taxon>lamiids</taxon>
        <taxon>Lamiales</taxon>
        <taxon>Pedaliaceae</taxon>
        <taxon>Sesamum</taxon>
    </lineage>
</organism>
<reference evidence="6" key="1">
    <citation type="submission" date="2020-06" db="EMBL/GenBank/DDBJ databases">
        <authorList>
            <person name="Li T."/>
            <person name="Hu X."/>
            <person name="Zhang T."/>
            <person name="Song X."/>
            <person name="Zhang H."/>
            <person name="Dai N."/>
            <person name="Sheng W."/>
            <person name="Hou X."/>
            <person name="Wei L."/>
        </authorList>
    </citation>
    <scope>NUCLEOTIDE SEQUENCE</scope>
    <source>
        <strain evidence="6">K16</strain>
        <tissue evidence="6">Leaf</tissue>
    </source>
</reference>
<feature type="domain" description="MULE transposase" evidence="5">
    <location>
        <begin position="146"/>
        <end position="241"/>
    </location>
</feature>
<sequence>MHAIKLMDEETFKINLFHPNHSCPQIFDVKNVKTAWLKEKYLQKFKSDPKRCVKGFRVDIINELRVNVSKDQAYRAKRAALKALEGSSEFQYTRLWDYADEIRKTTPSSTILVGTEQTDGDERFSKFYVCFGAMKDGFKAGCRLIIGVDGCHLKGPHGGILLTAVGVDPSNNLFPISYAVVNRECRETWEWFLIVLKHDLNIARQDQFTFMSDKQKGLMQSFDEVFPGAEHRYCVRHLHNNFKQAGFRGSAFKNALWKAAKACTVGEWKLRMQEMKSLSQSAHDWFNDKPATQWSKSHFSEAAVCDMAVYAPAIKPMNHEGMWSESCIIPPLPPNFGRRAGRPTKARRRELDEPTMKHKKREVGVKEPQHPNILPPAQVDNEEDATPEGGITQEEIPPPVVAPQRYKTGPSMFQQLAMSMLISLYNQGCKSENLHQ</sequence>
<dbReference type="InterPro" id="IPR018289">
    <property type="entry name" value="MULE_transposase_dom"/>
</dbReference>
<reference evidence="6" key="2">
    <citation type="journal article" date="2024" name="Plant">
        <title>Genomic evolution and insights into agronomic trait innovations of Sesamum species.</title>
        <authorList>
            <person name="Miao H."/>
            <person name="Wang L."/>
            <person name="Qu L."/>
            <person name="Liu H."/>
            <person name="Sun Y."/>
            <person name="Le M."/>
            <person name="Wang Q."/>
            <person name="Wei S."/>
            <person name="Zheng Y."/>
            <person name="Lin W."/>
            <person name="Duan Y."/>
            <person name="Cao H."/>
            <person name="Xiong S."/>
            <person name="Wang X."/>
            <person name="Wei L."/>
            <person name="Li C."/>
            <person name="Ma Q."/>
            <person name="Ju M."/>
            <person name="Zhao R."/>
            <person name="Li G."/>
            <person name="Mu C."/>
            <person name="Tian Q."/>
            <person name="Mei H."/>
            <person name="Zhang T."/>
            <person name="Gao T."/>
            <person name="Zhang H."/>
        </authorList>
    </citation>
    <scope>NUCLEOTIDE SEQUENCE</scope>
    <source>
        <strain evidence="6">K16</strain>
    </source>
</reference>
<dbReference type="GO" id="GO:0006313">
    <property type="term" value="P:DNA transposition"/>
    <property type="evidence" value="ECO:0007669"/>
    <property type="project" value="InterPro"/>
</dbReference>
<accession>A0AAE1WR66</accession>
<keyword evidence="7" id="KW-1185">Reference proteome</keyword>
<feature type="compositionally biased region" description="Basic residues" evidence="4">
    <location>
        <begin position="339"/>
        <end position="348"/>
    </location>
</feature>
<dbReference type="Pfam" id="PF10551">
    <property type="entry name" value="MULE"/>
    <property type="match status" value="1"/>
</dbReference>
<dbReference type="GO" id="GO:0004803">
    <property type="term" value="F:transposase activity"/>
    <property type="evidence" value="ECO:0007669"/>
    <property type="project" value="InterPro"/>
</dbReference>
<evidence type="ECO:0000313" key="6">
    <source>
        <dbReference type="EMBL" id="KAK4397708.1"/>
    </source>
</evidence>
<dbReference type="PROSITE" id="PS01007">
    <property type="entry name" value="TRANSPOSASE_MUTATOR"/>
    <property type="match status" value="1"/>
</dbReference>
<keyword evidence="2" id="KW-0238">DNA-binding</keyword>
<proteinExistence type="predicted"/>
<dbReference type="GO" id="GO:0003677">
    <property type="term" value="F:DNA binding"/>
    <property type="evidence" value="ECO:0007669"/>
    <property type="project" value="UniProtKB-KW"/>
</dbReference>
<evidence type="ECO:0000259" key="5">
    <source>
        <dbReference type="Pfam" id="PF10551"/>
    </source>
</evidence>
<dbReference type="Proteomes" id="UP001289374">
    <property type="component" value="Unassembled WGS sequence"/>
</dbReference>
<comment type="caution">
    <text evidence="6">The sequence shown here is derived from an EMBL/GenBank/DDBJ whole genome shotgun (WGS) entry which is preliminary data.</text>
</comment>
<evidence type="ECO:0000256" key="1">
    <source>
        <dbReference type="ARBA" id="ARBA00022578"/>
    </source>
</evidence>
<dbReference type="InterPro" id="IPR001207">
    <property type="entry name" value="Transposase_mutator"/>
</dbReference>
<evidence type="ECO:0000313" key="7">
    <source>
        <dbReference type="Proteomes" id="UP001289374"/>
    </source>
</evidence>
<name>A0AAE1WR66_9LAMI</name>
<keyword evidence="3" id="KW-0233">DNA recombination</keyword>
<evidence type="ECO:0000256" key="4">
    <source>
        <dbReference type="SAM" id="MobiDB-lite"/>
    </source>
</evidence>
<dbReference type="AlphaFoldDB" id="A0AAE1WR66"/>
<evidence type="ECO:0000256" key="3">
    <source>
        <dbReference type="ARBA" id="ARBA00023172"/>
    </source>
</evidence>
<dbReference type="PANTHER" id="PTHR31973">
    <property type="entry name" value="POLYPROTEIN, PUTATIVE-RELATED"/>
    <property type="match status" value="1"/>
</dbReference>
<dbReference type="PANTHER" id="PTHR31973:SF187">
    <property type="entry name" value="MUTATOR TRANSPOSASE MUDRA PROTEIN"/>
    <property type="match status" value="1"/>
</dbReference>
<keyword evidence="1" id="KW-0815">Transposition</keyword>
<feature type="region of interest" description="Disordered" evidence="4">
    <location>
        <begin position="334"/>
        <end position="402"/>
    </location>
</feature>
<protein>
    <recommendedName>
        <fullName evidence="5">MULE transposase domain-containing protein</fullName>
    </recommendedName>
</protein>
<dbReference type="EMBL" id="JACGWL010000007">
    <property type="protein sequence ID" value="KAK4397708.1"/>
    <property type="molecule type" value="Genomic_DNA"/>
</dbReference>
<feature type="compositionally biased region" description="Basic and acidic residues" evidence="4">
    <location>
        <begin position="349"/>
        <end position="369"/>
    </location>
</feature>
<evidence type="ECO:0000256" key="2">
    <source>
        <dbReference type="ARBA" id="ARBA00023125"/>
    </source>
</evidence>